<dbReference type="RefSeq" id="WP_160358832.1">
    <property type="nucleotide sequence ID" value="NZ_WSRQ01000010.1"/>
</dbReference>
<organism evidence="1 2">
    <name type="scientific">Clostridium chromiireducens</name>
    <dbReference type="NCBI Taxonomy" id="225345"/>
    <lineage>
        <taxon>Bacteria</taxon>
        <taxon>Bacillati</taxon>
        <taxon>Bacillota</taxon>
        <taxon>Clostridia</taxon>
        <taxon>Eubacteriales</taxon>
        <taxon>Clostridiaceae</taxon>
        <taxon>Clostridium</taxon>
    </lineage>
</organism>
<protein>
    <recommendedName>
        <fullName evidence="3">DUF3970 domain-containing protein</fullName>
    </recommendedName>
</protein>
<name>A0A964RLD8_9CLOT</name>
<comment type="caution">
    <text evidence="1">The sequence shown here is derived from an EMBL/GenBank/DDBJ whole genome shotgun (WGS) entry which is preliminary data.</text>
</comment>
<evidence type="ECO:0000313" key="2">
    <source>
        <dbReference type="Proteomes" id="UP000656077"/>
    </source>
</evidence>
<dbReference type="Proteomes" id="UP000656077">
    <property type="component" value="Unassembled WGS sequence"/>
</dbReference>
<reference evidence="1" key="1">
    <citation type="submission" date="2019-12" db="EMBL/GenBank/DDBJ databases">
        <title>Microbes associate with the intestines of laboratory mice.</title>
        <authorList>
            <person name="Navarre W."/>
            <person name="Wong E."/>
        </authorList>
    </citation>
    <scope>NUCLEOTIDE SEQUENCE</scope>
    <source>
        <strain evidence="1">NM79_F5</strain>
    </source>
</reference>
<accession>A0A964RLD8</accession>
<evidence type="ECO:0000313" key="1">
    <source>
        <dbReference type="EMBL" id="MVX63738.1"/>
    </source>
</evidence>
<dbReference type="EMBL" id="WSRQ01000010">
    <property type="protein sequence ID" value="MVX63738.1"/>
    <property type="molecule type" value="Genomic_DNA"/>
</dbReference>
<gene>
    <name evidence="1" type="ORF">GKZ28_08520</name>
</gene>
<proteinExistence type="predicted"/>
<sequence>MRLRIEYEYEEELKKILNDLEKLYFIKNISKKYLNRPPSKSVRVYVELEVLKNE</sequence>
<evidence type="ECO:0008006" key="3">
    <source>
        <dbReference type="Google" id="ProtNLM"/>
    </source>
</evidence>
<dbReference type="AlphaFoldDB" id="A0A964RLD8"/>